<keyword evidence="2" id="KW-1185">Reference proteome</keyword>
<sequence>GGDGSGQSEHGDDVIVEKKCVLFDEDGRPIGGKYAEFSTSLGEISRAHASIVFQTWKAESIKEIAANDPSSTLLDLDPNHVAHVYGRDSKCRVRALMGEVENLKLLYQKMQEDVNIWARVAHFSPAPGSSHKSLAIMGMKAKPPRRFFLGDYRPLIQDTHGNVLDQVSFLSIIVSELY</sequence>
<proteinExistence type="predicted"/>
<gene>
    <name evidence="1" type="ORF">IFM89_015663</name>
</gene>
<evidence type="ECO:0000313" key="1">
    <source>
        <dbReference type="EMBL" id="KAF9614168.1"/>
    </source>
</evidence>
<dbReference type="Proteomes" id="UP000631114">
    <property type="component" value="Unassembled WGS sequence"/>
</dbReference>
<reference evidence="1 2" key="1">
    <citation type="submission" date="2020-10" db="EMBL/GenBank/DDBJ databases">
        <title>The Coptis chinensis genome and diversification of protoberbering-type alkaloids.</title>
        <authorList>
            <person name="Wang B."/>
            <person name="Shu S."/>
            <person name="Song C."/>
            <person name="Liu Y."/>
        </authorList>
    </citation>
    <scope>NUCLEOTIDE SEQUENCE [LARGE SCALE GENOMIC DNA]</scope>
    <source>
        <strain evidence="1">HL-2020</strain>
        <tissue evidence="1">Leaf</tissue>
    </source>
</reference>
<protein>
    <submittedName>
        <fullName evidence="1">Uncharacterized protein</fullName>
    </submittedName>
</protein>
<accession>A0A835LZL6</accession>
<feature type="non-terminal residue" evidence="1">
    <location>
        <position position="178"/>
    </location>
</feature>
<comment type="caution">
    <text evidence="1">The sequence shown here is derived from an EMBL/GenBank/DDBJ whole genome shotgun (WGS) entry which is preliminary data.</text>
</comment>
<name>A0A835LZL6_9MAGN</name>
<dbReference type="EMBL" id="JADFTS010000003">
    <property type="protein sequence ID" value="KAF9614168.1"/>
    <property type="molecule type" value="Genomic_DNA"/>
</dbReference>
<dbReference type="AlphaFoldDB" id="A0A835LZL6"/>
<organism evidence="1 2">
    <name type="scientific">Coptis chinensis</name>
    <dbReference type="NCBI Taxonomy" id="261450"/>
    <lineage>
        <taxon>Eukaryota</taxon>
        <taxon>Viridiplantae</taxon>
        <taxon>Streptophyta</taxon>
        <taxon>Embryophyta</taxon>
        <taxon>Tracheophyta</taxon>
        <taxon>Spermatophyta</taxon>
        <taxon>Magnoliopsida</taxon>
        <taxon>Ranunculales</taxon>
        <taxon>Ranunculaceae</taxon>
        <taxon>Coptidoideae</taxon>
        <taxon>Coptis</taxon>
    </lineage>
</organism>
<evidence type="ECO:0000313" key="2">
    <source>
        <dbReference type="Proteomes" id="UP000631114"/>
    </source>
</evidence>